<keyword evidence="1" id="KW-0812">Transmembrane</keyword>
<sequence>MAKLFSSIKNHVLVGLGIGLASPLALSSVAWYLMHHTLIFKKADLLLIGCVAVNLLWVNYFNKINKENIIRGIVSATFLCAFAFFFYKVSQEA</sequence>
<evidence type="ECO:0000313" key="2">
    <source>
        <dbReference type="EMBL" id="MFN0256819.1"/>
    </source>
</evidence>
<dbReference type="RefSeq" id="WP_138723923.1">
    <property type="nucleotide sequence ID" value="NZ_SSHJ02000008.1"/>
</dbReference>
<feature type="transmembrane region" description="Helical" evidence="1">
    <location>
        <begin position="45"/>
        <end position="62"/>
    </location>
</feature>
<accession>A0ABW9J9Q3</accession>
<comment type="caution">
    <text evidence="2">The sequence shown here is derived from an EMBL/GenBank/DDBJ whole genome shotgun (WGS) entry which is preliminary data.</text>
</comment>
<dbReference type="Proteomes" id="UP001517247">
    <property type="component" value="Unassembled WGS sequence"/>
</dbReference>
<keyword evidence="3" id="KW-1185">Reference proteome</keyword>
<gene>
    <name evidence="2" type="ORF">E6A44_014610</name>
</gene>
<feature type="transmembrane region" description="Helical" evidence="1">
    <location>
        <begin position="69"/>
        <end position="87"/>
    </location>
</feature>
<dbReference type="EMBL" id="SSHJ02000008">
    <property type="protein sequence ID" value="MFN0256819.1"/>
    <property type="molecule type" value="Genomic_DNA"/>
</dbReference>
<keyword evidence="1" id="KW-1133">Transmembrane helix</keyword>
<feature type="transmembrane region" description="Helical" evidence="1">
    <location>
        <begin position="12"/>
        <end position="33"/>
    </location>
</feature>
<evidence type="ECO:0000256" key="1">
    <source>
        <dbReference type="SAM" id="Phobius"/>
    </source>
</evidence>
<protein>
    <submittedName>
        <fullName evidence="2">Stationary phase survival protein SurE</fullName>
    </submittedName>
</protein>
<keyword evidence="1" id="KW-0472">Membrane</keyword>
<organism evidence="2 3">
    <name type="scientific">Pedobacter ureilyticus</name>
    <dbReference type="NCBI Taxonomy" id="1393051"/>
    <lineage>
        <taxon>Bacteria</taxon>
        <taxon>Pseudomonadati</taxon>
        <taxon>Bacteroidota</taxon>
        <taxon>Sphingobacteriia</taxon>
        <taxon>Sphingobacteriales</taxon>
        <taxon>Sphingobacteriaceae</taxon>
        <taxon>Pedobacter</taxon>
    </lineage>
</organism>
<name>A0ABW9J9Q3_9SPHI</name>
<reference evidence="2 3" key="1">
    <citation type="submission" date="2024-12" db="EMBL/GenBank/DDBJ databases">
        <authorList>
            <person name="Hu S."/>
        </authorList>
    </citation>
    <scope>NUCLEOTIDE SEQUENCE [LARGE SCALE GENOMIC DNA]</scope>
    <source>
        <strain evidence="2 3">THG-T11</strain>
    </source>
</reference>
<evidence type="ECO:0000313" key="3">
    <source>
        <dbReference type="Proteomes" id="UP001517247"/>
    </source>
</evidence>
<proteinExistence type="predicted"/>